<reference evidence="2" key="1">
    <citation type="submission" date="2005-08" db="EMBL/GenBank/DDBJ databases">
        <title>Complete sequence of Dechloromonas aromatica RCB.</title>
        <authorList>
            <person name="Salinero K.K."/>
            <person name="Copeland A."/>
            <person name="Lucas S."/>
            <person name="Lapidus A."/>
            <person name="Barry K."/>
            <person name="Detter J.C."/>
            <person name="Glavina T."/>
            <person name="Hammon N."/>
            <person name="Israni S."/>
            <person name="Pitluck S."/>
            <person name="Di Bartolo G."/>
            <person name="Trong S."/>
            <person name="Schmutz J."/>
            <person name="Larimer F."/>
            <person name="Land M."/>
            <person name="Ivanova N."/>
            <person name="Richardson P."/>
        </authorList>
    </citation>
    <scope>NUCLEOTIDE SEQUENCE</scope>
    <source>
        <strain evidence="2">RCB</strain>
    </source>
</reference>
<dbReference type="Gene3D" id="3.40.50.10420">
    <property type="entry name" value="NagB/RpiA/CoA transferase-like"/>
    <property type="match status" value="1"/>
</dbReference>
<dbReference type="PANTHER" id="PTHR43682:SF1">
    <property type="entry name" value="LACTATE UTILIZATION PROTEIN C"/>
    <property type="match status" value="1"/>
</dbReference>
<dbReference type="PANTHER" id="PTHR43682">
    <property type="entry name" value="LACTATE UTILIZATION PROTEIN C"/>
    <property type="match status" value="1"/>
</dbReference>
<dbReference type="InterPro" id="IPR037171">
    <property type="entry name" value="NagB/RpiA_transferase-like"/>
</dbReference>
<dbReference type="EMBL" id="CP000089">
    <property type="protein sequence ID" value="AAZ45429.1"/>
    <property type="molecule type" value="Genomic_DNA"/>
</dbReference>
<evidence type="ECO:0000313" key="2">
    <source>
        <dbReference type="EMBL" id="AAZ45429.1"/>
    </source>
</evidence>
<accession>Q47IA2</accession>
<dbReference type="KEGG" id="dar:Daro_0673"/>
<feature type="domain" description="LUD" evidence="1">
    <location>
        <begin position="94"/>
        <end position="212"/>
    </location>
</feature>
<dbReference type="Pfam" id="PF02589">
    <property type="entry name" value="LUD_dom"/>
    <property type="match status" value="1"/>
</dbReference>
<proteinExistence type="predicted"/>
<sequence>MSAKDEILGRVRRGVGKDDFAGRRAAAVASLIDTGRGPQPVMAGNLAERFRLKAESLSSTVTAVVRREDAPAAVAAYLAANGLGLQAVVTPDVGRLDWAAGGLQVEPRSALDADKVGISGSFCAIAETGTLMLLSGPETPATVSLLPETHIALVDVSRIVATMEDAFALLRAERGSLPRAVNFISGPSRTGDIEQTIVLGAHGPCRVHLILIG</sequence>
<name>Q47IA2_DECAR</name>
<dbReference type="STRING" id="159087.Daro_0673"/>
<dbReference type="HOGENOM" id="CLU_090664_3_0_4"/>
<dbReference type="SUPFAM" id="SSF100950">
    <property type="entry name" value="NagB/RpiA/CoA transferase-like"/>
    <property type="match status" value="1"/>
</dbReference>
<gene>
    <name evidence="2" type="ordered locus">Daro_0673</name>
</gene>
<dbReference type="InterPro" id="IPR003741">
    <property type="entry name" value="LUD_dom"/>
</dbReference>
<dbReference type="AlphaFoldDB" id="Q47IA2"/>
<dbReference type="eggNOG" id="COG1556">
    <property type="taxonomic scope" value="Bacteria"/>
</dbReference>
<organism evidence="2">
    <name type="scientific">Dechloromonas aromatica (strain RCB)</name>
    <dbReference type="NCBI Taxonomy" id="159087"/>
    <lineage>
        <taxon>Bacteria</taxon>
        <taxon>Pseudomonadati</taxon>
        <taxon>Pseudomonadota</taxon>
        <taxon>Betaproteobacteria</taxon>
        <taxon>Rhodocyclales</taxon>
        <taxon>Azonexaceae</taxon>
        <taxon>Dechloromonas</taxon>
    </lineage>
</organism>
<protein>
    <recommendedName>
        <fullName evidence="1">LUD domain-containing protein</fullName>
    </recommendedName>
</protein>
<dbReference type="InterPro" id="IPR024185">
    <property type="entry name" value="FTHF_cligase-like_sf"/>
</dbReference>
<evidence type="ECO:0000259" key="1">
    <source>
        <dbReference type="Pfam" id="PF02589"/>
    </source>
</evidence>
<dbReference type="OrthoDB" id="9794157at2"/>